<dbReference type="PANTHER" id="PTHR33321:SF12">
    <property type="entry name" value="PLANT BASIC SECRETORY PROTEIN (BSP) FAMILY PROTEIN"/>
    <property type="match status" value="1"/>
</dbReference>
<dbReference type="PANTHER" id="PTHR33321">
    <property type="match status" value="1"/>
</dbReference>
<dbReference type="EMBL" id="PJQD01000035">
    <property type="protein sequence ID" value="POY73764.1"/>
    <property type="molecule type" value="Genomic_DNA"/>
</dbReference>
<gene>
    <name evidence="1" type="ORF">BMF94_3302</name>
</gene>
<dbReference type="OrthoDB" id="891726at2759"/>
<evidence type="ECO:0000313" key="1">
    <source>
        <dbReference type="EMBL" id="POY73764.1"/>
    </source>
</evidence>
<dbReference type="InterPro" id="IPR007541">
    <property type="entry name" value="Uncharacterised_BSP"/>
</dbReference>
<dbReference type="Pfam" id="PF04450">
    <property type="entry name" value="BSP"/>
    <property type="match status" value="1"/>
</dbReference>
<comment type="caution">
    <text evidence="1">The sequence shown here is derived from an EMBL/GenBank/DDBJ whole genome shotgun (WGS) entry which is preliminary data.</text>
</comment>
<proteinExistence type="predicted"/>
<evidence type="ECO:0000313" key="2">
    <source>
        <dbReference type="Proteomes" id="UP000237144"/>
    </source>
</evidence>
<reference evidence="1 2" key="1">
    <citation type="journal article" date="2018" name="Front. Microbiol.">
        <title>Prospects for Fungal Bioremediation of Acidic Radioactive Waste Sites: Characterization and Genome Sequence of Rhodotorula taiwanensis MD1149.</title>
        <authorList>
            <person name="Tkavc R."/>
            <person name="Matrosova V.Y."/>
            <person name="Grichenko O.E."/>
            <person name="Gostincar C."/>
            <person name="Volpe R.P."/>
            <person name="Klimenkova P."/>
            <person name="Gaidamakova E.K."/>
            <person name="Zhou C.E."/>
            <person name="Stewart B.J."/>
            <person name="Lyman M.G."/>
            <person name="Malfatti S.A."/>
            <person name="Rubinfeld B."/>
            <person name="Courtot M."/>
            <person name="Singh J."/>
            <person name="Dalgard C.L."/>
            <person name="Hamilton T."/>
            <person name="Frey K.G."/>
            <person name="Gunde-Cimerman N."/>
            <person name="Dugan L."/>
            <person name="Daly M.J."/>
        </authorList>
    </citation>
    <scope>NUCLEOTIDE SEQUENCE [LARGE SCALE GENOMIC DNA]</scope>
    <source>
        <strain evidence="1 2">MD1149</strain>
    </source>
</reference>
<organism evidence="1 2">
    <name type="scientific">Rhodotorula taiwanensis</name>
    <dbReference type="NCBI Taxonomy" id="741276"/>
    <lineage>
        <taxon>Eukaryota</taxon>
        <taxon>Fungi</taxon>
        <taxon>Dikarya</taxon>
        <taxon>Basidiomycota</taxon>
        <taxon>Pucciniomycotina</taxon>
        <taxon>Microbotryomycetes</taxon>
        <taxon>Sporidiobolales</taxon>
        <taxon>Sporidiobolaceae</taxon>
        <taxon>Rhodotorula</taxon>
    </lineage>
</organism>
<keyword evidence="2" id="KW-1185">Reference proteome</keyword>
<accession>A0A2S5BAG7</accession>
<sequence length="254" mass="28545">MAPVPPEKQRWARPSLHLECLDVSHDGCRAFFDHAPRPDKLLDEAVSAVLDALYHDVVGWTPPPVRRVLLKLHDFEGVAYTCSSELDPLHKEIHLSVSYVAGVAHRARAADAPDHIRLEVQGVVAHEMVHVFQYNGKGTVPGGVIEGIADWVRQRAGVGAPHWRRERPADDAPWDAGYEKTGFFLEWLSKRLDKPDLVPLLNGEMKDGEWDDGAVLRRLLDGNEVGDLFREYRNSFSRLDKEQDPPRPVPTHAA</sequence>
<name>A0A2S5BAG7_9BASI</name>
<dbReference type="STRING" id="741276.A0A2S5BAG7"/>
<dbReference type="Proteomes" id="UP000237144">
    <property type="component" value="Unassembled WGS sequence"/>
</dbReference>
<evidence type="ECO:0008006" key="3">
    <source>
        <dbReference type="Google" id="ProtNLM"/>
    </source>
</evidence>
<protein>
    <recommendedName>
        <fullName evidence="3">Plant Basic Secretory Protein</fullName>
    </recommendedName>
</protein>
<dbReference type="AlphaFoldDB" id="A0A2S5BAG7"/>